<proteinExistence type="predicted"/>
<dbReference type="Proteomes" id="UP000261174">
    <property type="component" value="Unassembled WGS sequence"/>
</dbReference>
<name>A0A3E1P1I9_9BACT</name>
<evidence type="ECO:0000313" key="2">
    <source>
        <dbReference type="Proteomes" id="UP000261174"/>
    </source>
</evidence>
<comment type="caution">
    <text evidence="1">The sequence shown here is derived from an EMBL/GenBank/DDBJ whole genome shotgun (WGS) entry which is preliminary data.</text>
</comment>
<gene>
    <name evidence="1" type="ORF">DXN04_15775</name>
</gene>
<evidence type="ECO:0000313" key="1">
    <source>
        <dbReference type="EMBL" id="RFM34014.1"/>
    </source>
</evidence>
<dbReference type="AlphaFoldDB" id="A0A3E1P1I9"/>
<accession>A0A3E1P1I9</accession>
<protein>
    <submittedName>
        <fullName evidence="1">Uncharacterized protein</fullName>
    </submittedName>
</protein>
<organism evidence="1 2">
    <name type="scientific">Chitinophaga silvisoli</name>
    <dbReference type="NCBI Taxonomy" id="2291814"/>
    <lineage>
        <taxon>Bacteria</taxon>
        <taxon>Pseudomonadati</taxon>
        <taxon>Bacteroidota</taxon>
        <taxon>Chitinophagia</taxon>
        <taxon>Chitinophagales</taxon>
        <taxon>Chitinophagaceae</taxon>
        <taxon>Chitinophaga</taxon>
    </lineage>
</organism>
<keyword evidence="2" id="KW-1185">Reference proteome</keyword>
<reference evidence="1 2" key="1">
    <citation type="submission" date="2018-08" db="EMBL/GenBank/DDBJ databases">
        <title>Chitinophaga sp. K20C18050901, a novel bacterium isolated from forest soil.</title>
        <authorList>
            <person name="Wang C."/>
        </authorList>
    </citation>
    <scope>NUCLEOTIDE SEQUENCE [LARGE SCALE GENOMIC DNA]</scope>
    <source>
        <strain evidence="1 2">K20C18050901</strain>
    </source>
</reference>
<dbReference type="EMBL" id="QTJV01000005">
    <property type="protein sequence ID" value="RFM34014.1"/>
    <property type="molecule type" value="Genomic_DNA"/>
</dbReference>
<sequence length="179" mass="20780">MMDTASHRILIPDSTLSCHADAFACSIEIGDGRHYYGYDIRWPAPEIDGTYVLSVTEKQLYLHSCHDNPNPDFLYWFTNISPVQYRLICDVIKKNKPVFGKPFSGTLRYYTVAYRQALPDSQYTSLQNLIMLFNKALPDCEQVHLPNKDEFERTDPVQIIINENEIREEVFEERVNIPA</sequence>